<keyword evidence="6" id="KW-0963">Cytoplasm</keyword>
<dbReference type="Pfam" id="PF14784">
    <property type="entry name" value="ECSIT_C"/>
    <property type="match status" value="1"/>
</dbReference>
<keyword evidence="15" id="KW-1185">Reference proteome</keyword>
<dbReference type="GO" id="GO:0005634">
    <property type="term" value="C:nucleus"/>
    <property type="evidence" value="ECO:0007669"/>
    <property type="project" value="UniProtKB-SubCell"/>
</dbReference>
<evidence type="ECO:0000256" key="10">
    <source>
        <dbReference type="ARBA" id="ARBA00023128"/>
    </source>
</evidence>
<dbReference type="AlphaFoldDB" id="A0A8C8SSJ9"/>
<dbReference type="InterPro" id="IPR046448">
    <property type="entry name" value="ECSIT_N"/>
</dbReference>
<feature type="region of interest" description="Disordered" evidence="12">
    <location>
        <begin position="403"/>
        <end position="430"/>
    </location>
</feature>
<dbReference type="Pfam" id="PF06239">
    <property type="entry name" value="ECSIT_N"/>
    <property type="match status" value="1"/>
</dbReference>
<organism evidence="14 15">
    <name type="scientific">Pelusios castaneus</name>
    <name type="common">West African mud turtle</name>
    <dbReference type="NCBI Taxonomy" id="367368"/>
    <lineage>
        <taxon>Eukaryota</taxon>
        <taxon>Metazoa</taxon>
        <taxon>Chordata</taxon>
        <taxon>Craniata</taxon>
        <taxon>Vertebrata</taxon>
        <taxon>Euteleostomi</taxon>
        <taxon>Archelosauria</taxon>
        <taxon>Testudinata</taxon>
        <taxon>Testudines</taxon>
        <taxon>Pleurodira</taxon>
        <taxon>Pelomedusidae</taxon>
        <taxon>Pelusios</taxon>
    </lineage>
</organism>
<dbReference type="GO" id="GO:0005739">
    <property type="term" value="C:mitochondrion"/>
    <property type="evidence" value="ECO:0007669"/>
    <property type="project" value="UniProtKB-SubCell"/>
</dbReference>
<dbReference type="SMART" id="SM01284">
    <property type="entry name" value="ECSIT_Cterm"/>
    <property type="match status" value="1"/>
</dbReference>
<protein>
    <recommendedName>
        <fullName evidence="5">Evolutionarily conserved signaling intermediate in Toll pathway, mitochondrial</fullName>
    </recommendedName>
</protein>
<evidence type="ECO:0000313" key="14">
    <source>
        <dbReference type="Ensembl" id="ENSPCEP00000023906.1"/>
    </source>
</evidence>
<feature type="compositionally biased region" description="Polar residues" evidence="12">
    <location>
        <begin position="421"/>
        <end position="430"/>
    </location>
</feature>
<evidence type="ECO:0000256" key="11">
    <source>
        <dbReference type="ARBA" id="ARBA00023242"/>
    </source>
</evidence>
<evidence type="ECO:0000259" key="13">
    <source>
        <dbReference type="SMART" id="SM01284"/>
    </source>
</evidence>
<keyword evidence="9" id="KW-0809">Transit peptide</keyword>
<feature type="domain" description="ECSIT C-terminal" evidence="13">
    <location>
        <begin position="277"/>
        <end position="401"/>
    </location>
</feature>
<dbReference type="Gene3D" id="1.25.40.10">
    <property type="entry name" value="Tetratricopeptide repeat domain"/>
    <property type="match status" value="1"/>
</dbReference>
<evidence type="ECO:0000256" key="12">
    <source>
        <dbReference type="SAM" id="MobiDB-lite"/>
    </source>
</evidence>
<evidence type="ECO:0000256" key="2">
    <source>
        <dbReference type="ARBA" id="ARBA00004173"/>
    </source>
</evidence>
<evidence type="ECO:0000256" key="3">
    <source>
        <dbReference type="ARBA" id="ARBA00004496"/>
    </source>
</evidence>
<keyword evidence="8" id="KW-0391">Immunity</keyword>
<sequence length="430" mass="49246">MNYVRKLLLARELAAGLGILRRAAPRRDFPQLQGLICAQCFRAVPARSIQSSAIRARAELTSSAKSGKEEESRSGALMPFQELFEGDRKGDKDKASFTRAVEIFCQRDIRRRGHVEFIYAALKKMPEYGLERDLEVYNKILDVFPKEVFVPRNFIQKIFTHYPRQQECALHVLQQMEDNGVTPNYQTKFLLLQIFGEKSRAIRKYWRIMYWFPKLKHANPYPVPDPLPQDPIDLARFTLQRIAADLSAKVTVYQMALTDITDAGKEITQPHIVGIQSPDQQDLLAHHNPDRPVFVEGPFRLWLKKTCVYYYILRGDPLPPEEREDVIDPERNFYCPLSLDLDLDQGIWDDEEFDVDEVVEGPIFAICMAGAGDQNTLAKWILGLQHTNPVLSQVPVVFQLTPGPDELPLATDSENGEEEIPQSQHAKQEL</sequence>
<dbReference type="InterPro" id="IPR010418">
    <property type="entry name" value="ECSIT"/>
</dbReference>
<dbReference type="PANTHER" id="PTHR13113">
    <property type="entry name" value="ECSIT EVOLUTIONARILY CONSERVED SIGNALING INTERMEDIATE IN TOLL PATHWAYS"/>
    <property type="match status" value="1"/>
</dbReference>
<reference evidence="14" key="2">
    <citation type="submission" date="2025-09" db="UniProtKB">
        <authorList>
            <consortium name="Ensembl"/>
        </authorList>
    </citation>
    <scope>IDENTIFICATION</scope>
</reference>
<dbReference type="PANTHER" id="PTHR13113:SF1">
    <property type="entry name" value="EVOLUTIONARILY CONSERVED SIGNALING INTERMEDIATE IN TOLL PATHWAY, MITOCHONDRIAL"/>
    <property type="match status" value="1"/>
</dbReference>
<dbReference type="Ensembl" id="ENSPCET00000024702.1">
    <property type="protein sequence ID" value="ENSPCEP00000023906.1"/>
    <property type="gene ID" value="ENSPCEG00000018103.1"/>
</dbReference>
<comment type="similarity">
    <text evidence="4">Belongs to the ECSIT family.</text>
</comment>
<proteinExistence type="inferred from homology"/>
<reference evidence="14" key="1">
    <citation type="submission" date="2025-08" db="UniProtKB">
        <authorList>
            <consortium name="Ensembl"/>
        </authorList>
    </citation>
    <scope>IDENTIFICATION</scope>
</reference>
<accession>A0A8C8SSJ9</accession>
<evidence type="ECO:0000256" key="6">
    <source>
        <dbReference type="ARBA" id="ARBA00022490"/>
    </source>
</evidence>
<evidence type="ECO:0000256" key="5">
    <source>
        <dbReference type="ARBA" id="ARBA00019998"/>
    </source>
</evidence>
<dbReference type="InterPro" id="IPR011990">
    <property type="entry name" value="TPR-like_helical_dom_sf"/>
</dbReference>
<name>A0A8C8SSJ9_9SAUR</name>
<keyword evidence="7" id="KW-0399">Innate immunity</keyword>
<keyword evidence="11" id="KW-0539">Nucleus</keyword>
<evidence type="ECO:0000256" key="9">
    <source>
        <dbReference type="ARBA" id="ARBA00022946"/>
    </source>
</evidence>
<dbReference type="GO" id="GO:0007178">
    <property type="term" value="P:cell surface receptor protein serine/threonine kinase signaling pathway"/>
    <property type="evidence" value="ECO:0007669"/>
    <property type="project" value="TreeGrafter"/>
</dbReference>
<evidence type="ECO:0000313" key="15">
    <source>
        <dbReference type="Proteomes" id="UP000694393"/>
    </source>
</evidence>
<keyword evidence="10" id="KW-0496">Mitochondrion</keyword>
<evidence type="ECO:0000256" key="4">
    <source>
        <dbReference type="ARBA" id="ARBA00007674"/>
    </source>
</evidence>
<dbReference type="GO" id="GO:0045087">
    <property type="term" value="P:innate immune response"/>
    <property type="evidence" value="ECO:0007669"/>
    <property type="project" value="UniProtKB-KW"/>
</dbReference>
<dbReference type="InterPro" id="IPR029342">
    <property type="entry name" value="ECIST_C"/>
</dbReference>
<evidence type="ECO:0000256" key="1">
    <source>
        <dbReference type="ARBA" id="ARBA00004123"/>
    </source>
</evidence>
<comment type="subcellular location">
    <subcellularLocation>
        <location evidence="3">Cytoplasm</location>
    </subcellularLocation>
    <subcellularLocation>
        <location evidence="2">Mitochondrion</location>
    </subcellularLocation>
    <subcellularLocation>
        <location evidence="1">Nucleus</location>
    </subcellularLocation>
</comment>
<evidence type="ECO:0000256" key="7">
    <source>
        <dbReference type="ARBA" id="ARBA00022588"/>
    </source>
</evidence>
<evidence type="ECO:0000256" key="8">
    <source>
        <dbReference type="ARBA" id="ARBA00022859"/>
    </source>
</evidence>
<dbReference type="Proteomes" id="UP000694393">
    <property type="component" value="Unplaced"/>
</dbReference>